<organism evidence="1">
    <name type="scientific">Fervidicoccus fontis</name>
    <dbReference type="NCBI Taxonomy" id="683846"/>
    <lineage>
        <taxon>Archaea</taxon>
        <taxon>Thermoproteota</taxon>
        <taxon>Thermoprotei</taxon>
        <taxon>Fervidicoccales</taxon>
        <taxon>Fervidicoccaceae</taxon>
        <taxon>Fervidicoccus</taxon>
    </lineage>
</organism>
<name>A0A7J3SPA1_9CREN</name>
<protein>
    <recommendedName>
        <fullName evidence="2">AAA family ATPase</fullName>
    </recommendedName>
</protein>
<gene>
    <name evidence="1" type="ORF">ENW83_05770</name>
</gene>
<sequence length="200" mass="22478">MAEQAECWEVLSRELFPEGSGFAVVYGEAGSGKTAFSLTVATMEKEALFINTEGYPTYERALQMEIPATVEFTDISDEWGLIYDILKIWIKRRFIIVDSINSVFRVSASYDIETAFKAFSLTCSLLKTMSKNAKVLATAQVSLSGDVPSGDEVLKYYSTSRMRLIRVGWGKEGKAEINGEFFGMYRIEKGGFKWISCRRS</sequence>
<dbReference type="AlphaFoldDB" id="A0A7J3SPA1"/>
<dbReference type="SUPFAM" id="SSF52540">
    <property type="entry name" value="P-loop containing nucleoside triphosphate hydrolases"/>
    <property type="match status" value="1"/>
</dbReference>
<evidence type="ECO:0000313" key="1">
    <source>
        <dbReference type="EMBL" id="HGZ60689.1"/>
    </source>
</evidence>
<proteinExistence type="predicted"/>
<dbReference type="EMBL" id="DTLS01000168">
    <property type="protein sequence ID" value="HGZ60689.1"/>
    <property type="molecule type" value="Genomic_DNA"/>
</dbReference>
<dbReference type="Gene3D" id="3.40.50.300">
    <property type="entry name" value="P-loop containing nucleotide triphosphate hydrolases"/>
    <property type="match status" value="1"/>
</dbReference>
<evidence type="ECO:0008006" key="2">
    <source>
        <dbReference type="Google" id="ProtNLM"/>
    </source>
</evidence>
<reference evidence="1" key="1">
    <citation type="journal article" date="2020" name="mSystems">
        <title>Genome- and Community-Level Interaction Insights into Carbon Utilization and Element Cycling Functions of Hydrothermarchaeota in Hydrothermal Sediment.</title>
        <authorList>
            <person name="Zhou Z."/>
            <person name="Liu Y."/>
            <person name="Xu W."/>
            <person name="Pan J."/>
            <person name="Luo Z.H."/>
            <person name="Li M."/>
        </authorList>
    </citation>
    <scope>NUCLEOTIDE SEQUENCE [LARGE SCALE GENOMIC DNA]</scope>
    <source>
        <strain evidence="1">SpSt-885</strain>
    </source>
</reference>
<comment type="caution">
    <text evidence="1">The sequence shown here is derived from an EMBL/GenBank/DDBJ whole genome shotgun (WGS) entry which is preliminary data.</text>
</comment>
<accession>A0A7J3SPA1</accession>
<dbReference type="InterPro" id="IPR027417">
    <property type="entry name" value="P-loop_NTPase"/>
</dbReference>